<gene>
    <name evidence="4" type="ORF">AQ490_12010</name>
</gene>
<dbReference type="NCBIfam" id="NF040681">
    <property type="entry name" value="GPS-CTERM"/>
    <property type="match status" value="1"/>
</dbReference>
<organism evidence="4 5">
    <name type="scientific">Wenjunlia vitaminophila</name>
    <name type="common">Streptomyces vitaminophilus</name>
    <dbReference type="NCBI Taxonomy" id="76728"/>
    <lineage>
        <taxon>Bacteria</taxon>
        <taxon>Bacillati</taxon>
        <taxon>Actinomycetota</taxon>
        <taxon>Actinomycetes</taxon>
        <taxon>Kitasatosporales</taxon>
        <taxon>Streptomycetaceae</taxon>
        <taxon>Wenjunlia</taxon>
    </lineage>
</organism>
<comment type="caution">
    <text evidence="4">The sequence shown here is derived from an EMBL/GenBank/DDBJ whole genome shotgun (WGS) entry which is preliminary data.</text>
</comment>
<name>A0A0T6LL59_WENVI</name>
<evidence type="ECO:0000256" key="3">
    <source>
        <dbReference type="SAM" id="SignalP"/>
    </source>
</evidence>
<evidence type="ECO:0000313" key="5">
    <source>
        <dbReference type="Proteomes" id="UP000050867"/>
    </source>
</evidence>
<keyword evidence="5" id="KW-1185">Reference proteome</keyword>
<feature type="region of interest" description="Disordered" evidence="1">
    <location>
        <begin position="168"/>
        <end position="189"/>
    </location>
</feature>
<dbReference type="AlphaFoldDB" id="A0A0T6LL59"/>
<evidence type="ECO:0000256" key="1">
    <source>
        <dbReference type="SAM" id="MobiDB-lite"/>
    </source>
</evidence>
<keyword evidence="2" id="KW-1133">Transmembrane helix</keyword>
<dbReference type="eggNOG" id="ENOG50332M6">
    <property type="taxonomic scope" value="Bacteria"/>
</dbReference>
<feature type="chain" id="PRO_5038859337" description="Secreted protein" evidence="3">
    <location>
        <begin position="25"/>
        <end position="221"/>
    </location>
</feature>
<keyword evidence="2" id="KW-0812">Transmembrane</keyword>
<keyword evidence="3" id="KW-0732">Signal</keyword>
<dbReference type="OrthoDB" id="3530682at2"/>
<sequence length="221" mass="22758">MRRPPRAATAVLLGLLLTALAVLAAGPAHATGYRYWSFWHADGDGWTYAQQGPGSARPDDGSVDGWRFAISEDRASEAKTPRGAANFNAICADTPAVSGRKRVALVIDFGTAGDAPDGRQPPPQRTACAVVGRNATSADALAAVAGPLRYDSHLLLCAIAGYPKSGCGETVSGRDPAASASSEALDGTDDSDGLSVGLWVGLAVVVALGSAAVWQSRRRRS</sequence>
<dbReference type="Proteomes" id="UP000050867">
    <property type="component" value="Unassembled WGS sequence"/>
</dbReference>
<accession>A0A0T6LL59</accession>
<dbReference type="RefSeq" id="WP_018385198.1">
    <property type="nucleotide sequence ID" value="NZ_LLZU01000039.1"/>
</dbReference>
<evidence type="ECO:0000256" key="2">
    <source>
        <dbReference type="SAM" id="Phobius"/>
    </source>
</evidence>
<keyword evidence="2" id="KW-0472">Membrane</keyword>
<dbReference type="NCBIfam" id="NF040672">
    <property type="entry name" value="SCO2322_fam"/>
    <property type="match status" value="1"/>
</dbReference>
<evidence type="ECO:0000313" key="4">
    <source>
        <dbReference type="EMBL" id="KRV46594.1"/>
    </source>
</evidence>
<proteinExistence type="predicted"/>
<dbReference type="EMBL" id="LLZU01000039">
    <property type="protein sequence ID" value="KRV46594.1"/>
    <property type="molecule type" value="Genomic_DNA"/>
</dbReference>
<feature type="signal peptide" evidence="3">
    <location>
        <begin position="1"/>
        <end position="24"/>
    </location>
</feature>
<feature type="transmembrane region" description="Helical" evidence="2">
    <location>
        <begin position="196"/>
        <end position="214"/>
    </location>
</feature>
<evidence type="ECO:0008006" key="6">
    <source>
        <dbReference type="Google" id="ProtNLM"/>
    </source>
</evidence>
<reference evidence="4 5" key="1">
    <citation type="submission" date="2015-10" db="EMBL/GenBank/DDBJ databases">
        <title>Draft genome sequence of pyrrolomycin-producing Streptomyces vitaminophilus.</title>
        <authorList>
            <person name="Graham D.E."/>
            <person name="Mahan K.M."/>
            <person name="Klingeman D.M."/>
            <person name="Hettich R.L."/>
            <person name="Parry R.J."/>
        </authorList>
    </citation>
    <scope>NUCLEOTIDE SEQUENCE [LARGE SCALE GENOMIC DNA]</scope>
    <source>
        <strain evidence="4 5">ATCC 31673</strain>
    </source>
</reference>
<dbReference type="InterPro" id="IPR047704">
    <property type="entry name" value="GPS-CTERM"/>
</dbReference>
<protein>
    <recommendedName>
        <fullName evidence="6">Secreted protein</fullName>
    </recommendedName>
</protein>
<dbReference type="STRING" id="76728.AQ490_12010"/>
<dbReference type="InterPro" id="IPR047703">
    <property type="entry name" value="SCO2322-like"/>
</dbReference>